<dbReference type="SUPFAM" id="SSF159941">
    <property type="entry name" value="MM3350-like"/>
    <property type="match status" value="1"/>
</dbReference>
<dbReference type="Proteomes" id="UP000198908">
    <property type="component" value="Unassembled WGS sequence"/>
</dbReference>
<dbReference type="AlphaFoldDB" id="A0A1G7DJN7"/>
<dbReference type="OrthoDB" id="9816539at2"/>
<dbReference type="PANTHER" id="PTHR41878">
    <property type="entry name" value="LEXA REPRESSOR-RELATED"/>
    <property type="match status" value="1"/>
</dbReference>
<dbReference type="InterPro" id="IPR024047">
    <property type="entry name" value="MM3350-like_sf"/>
</dbReference>
<protein>
    <submittedName>
        <fullName evidence="2">PRiA4b ORF-3-like protein</fullName>
    </submittedName>
</protein>
<accession>A0A1G7DJN7</accession>
<name>A0A1G7DJN7_9BURK</name>
<keyword evidence="3" id="KW-1185">Reference proteome</keyword>
<dbReference type="RefSeq" id="WP_092006693.1">
    <property type="nucleotide sequence ID" value="NZ_FMYQ01000065.1"/>
</dbReference>
<dbReference type="InterPro" id="IPR012912">
    <property type="entry name" value="Plasmid_pRiA4b_Orf3-like"/>
</dbReference>
<sequence length="198" mass="22247">MAQARKPSLRLVKAPVPDYVLRVELQYIKPAIWRRIIIPGPIRLGKLHVVLQLAMGWEGGHLHEFVFGETNYGEPDDFGFQSDPPMLNEARVTLAKALGGLKSFTYIYDYGDNWQHRIKVEKALVPDPDMRRPLCLDGQNACPPEDVGGVPGYADFLEAIADPTHEEHGHFLDWCGGSFDPAAFDLVHANQRLSEVKF</sequence>
<dbReference type="EMBL" id="FMYQ01000065">
    <property type="protein sequence ID" value="SDE51713.1"/>
    <property type="molecule type" value="Genomic_DNA"/>
</dbReference>
<dbReference type="Gene3D" id="3.10.290.30">
    <property type="entry name" value="MM3350-like"/>
    <property type="match status" value="1"/>
</dbReference>
<gene>
    <name evidence="2" type="ORF">SAMN05421548_1651</name>
</gene>
<dbReference type="PANTHER" id="PTHR41878:SF1">
    <property type="entry name" value="TNPR PROTEIN"/>
    <property type="match status" value="1"/>
</dbReference>
<dbReference type="STRING" id="416944.SAMN05421548_1651"/>
<evidence type="ECO:0000259" key="1">
    <source>
        <dbReference type="Pfam" id="PF07929"/>
    </source>
</evidence>
<feature type="domain" description="Plasmid pRiA4b Orf3-like" evidence="1">
    <location>
        <begin position="19"/>
        <end position="186"/>
    </location>
</feature>
<evidence type="ECO:0000313" key="2">
    <source>
        <dbReference type="EMBL" id="SDE51713.1"/>
    </source>
</evidence>
<dbReference type="Pfam" id="PF07929">
    <property type="entry name" value="PRiA4_ORF3"/>
    <property type="match status" value="1"/>
</dbReference>
<reference evidence="3" key="1">
    <citation type="submission" date="2016-09" db="EMBL/GenBank/DDBJ databases">
        <authorList>
            <person name="Varghese N."/>
            <person name="Submissions S."/>
        </authorList>
    </citation>
    <scope>NUCLEOTIDE SEQUENCE [LARGE SCALE GENOMIC DNA]</scope>
    <source>
        <strain evidence="3">TNe-862</strain>
    </source>
</reference>
<proteinExistence type="predicted"/>
<evidence type="ECO:0000313" key="3">
    <source>
        <dbReference type="Proteomes" id="UP000198908"/>
    </source>
</evidence>
<organism evidence="2 3">
    <name type="scientific">Paraburkholderia lycopersici</name>
    <dbReference type="NCBI Taxonomy" id="416944"/>
    <lineage>
        <taxon>Bacteria</taxon>
        <taxon>Pseudomonadati</taxon>
        <taxon>Pseudomonadota</taxon>
        <taxon>Betaproteobacteria</taxon>
        <taxon>Burkholderiales</taxon>
        <taxon>Burkholderiaceae</taxon>
        <taxon>Paraburkholderia</taxon>
    </lineage>
</organism>